<keyword evidence="6" id="KW-0723">Serine/threonine-protein kinase</keyword>
<dbReference type="InterPro" id="IPR017441">
    <property type="entry name" value="Protein_kinase_ATP_BS"/>
</dbReference>
<dbReference type="GO" id="GO:0005737">
    <property type="term" value="C:cytoplasm"/>
    <property type="evidence" value="ECO:0007669"/>
    <property type="project" value="InterPro"/>
</dbReference>
<dbReference type="CDD" id="cd14003">
    <property type="entry name" value="STKc_AMPK-like"/>
    <property type="match status" value="1"/>
</dbReference>
<comment type="similarity">
    <text evidence="4">Belongs to the pyrimidine 5'-nucleotidase family.</text>
</comment>
<evidence type="ECO:0000256" key="6">
    <source>
        <dbReference type="ARBA" id="ARBA00022527"/>
    </source>
</evidence>
<keyword evidence="9" id="KW-0479">Metal-binding</keyword>
<reference evidence="22" key="1">
    <citation type="submission" date="2021-01" db="EMBL/GenBank/DDBJ databases">
        <title>Phytophthora aleatoria, a newly-described species from Pinus radiata is distinct from Phytophthora cactorum isolates based on comparative genomics.</title>
        <authorList>
            <person name="Mcdougal R."/>
            <person name="Panda P."/>
            <person name="Williams N."/>
            <person name="Studholme D.J."/>
        </authorList>
    </citation>
    <scope>NUCLEOTIDE SEQUENCE</scope>
    <source>
        <strain evidence="22">NZFS 3830</strain>
    </source>
</reference>
<dbReference type="Pfam" id="PF00069">
    <property type="entry name" value="Pkinase"/>
    <property type="match status" value="1"/>
</dbReference>
<feature type="domain" description="Protein kinase" evidence="21">
    <location>
        <begin position="1108"/>
        <end position="1375"/>
    </location>
</feature>
<dbReference type="EC" id="3.1.3.5" evidence="5"/>
<evidence type="ECO:0000256" key="13">
    <source>
        <dbReference type="ARBA" id="ARBA00022840"/>
    </source>
</evidence>
<dbReference type="GO" id="GO:0005524">
    <property type="term" value="F:ATP binding"/>
    <property type="evidence" value="ECO:0007669"/>
    <property type="project" value="UniProtKB-UniRule"/>
</dbReference>
<dbReference type="VEuPathDB" id="FungiDB:PC110_g12685"/>
<keyword evidence="14" id="KW-0460">Magnesium</keyword>
<keyword evidence="16 20" id="KW-0472">Membrane</keyword>
<evidence type="ECO:0000256" key="7">
    <source>
        <dbReference type="ARBA" id="ARBA00022679"/>
    </source>
</evidence>
<proteinExistence type="inferred from homology"/>
<dbReference type="VEuPathDB" id="FungiDB:PC110_g12686"/>
<dbReference type="PANTHER" id="PTHR13045:SF0">
    <property type="entry name" value="7-METHYLGUANOSINE PHOSPHATE-SPECIFIC 5'-NUCLEOTIDASE"/>
    <property type="match status" value="1"/>
</dbReference>
<organism evidence="22 23">
    <name type="scientific">Phytophthora cactorum</name>
    <dbReference type="NCBI Taxonomy" id="29920"/>
    <lineage>
        <taxon>Eukaryota</taxon>
        <taxon>Sar</taxon>
        <taxon>Stramenopiles</taxon>
        <taxon>Oomycota</taxon>
        <taxon>Peronosporomycetes</taxon>
        <taxon>Peronosporales</taxon>
        <taxon>Peronosporaceae</taxon>
        <taxon>Phytophthora</taxon>
    </lineage>
</organism>
<dbReference type="FunFam" id="3.30.200.20:FF:000003">
    <property type="entry name" value="Non-specific serine/threonine protein kinase"/>
    <property type="match status" value="1"/>
</dbReference>
<feature type="compositionally biased region" description="Polar residues" evidence="19">
    <location>
        <begin position="38"/>
        <end position="59"/>
    </location>
</feature>
<feature type="transmembrane region" description="Helical" evidence="20">
    <location>
        <begin position="517"/>
        <end position="539"/>
    </location>
</feature>
<evidence type="ECO:0000256" key="9">
    <source>
        <dbReference type="ARBA" id="ARBA00022723"/>
    </source>
</evidence>
<dbReference type="PANTHER" id="PTHR13045">
    <property type="entry name" value="5'-NUCLEOTIDASE"/>
    <property type="match status" value="1"/>
</dbReference>
<feature type="compositionally biased region" description="Basic and acidic residues" evidence="19">
    <location>
        <begin position="17"/>
        <end position="28"/>
    </location>
</feature>
<dbReference type="PROSITE" id="PS00107">
    <property type="entry name" value="PROTEIN_KINASE_ATP"/>
    <property type="match status" value="1"/>
</dbReference>
<evidence type="ECO:0000256" key="1">
    <source>
        <dbReference type="ARBA" id="ARBA00000815"/>
    </source>
</evidence>
<dbReference type="FunFam" id="1.10.150.340:FF:000001">
    <property type="entry name" value="Cytosolic 5-nucleotidase 3-like"/>
    <property type="match status" value="2"/>
</dbReference>
<keyword evidence="10 17" id="KW-0547">Nucleotide-binding</keyword>
<comment type="caution">
    <text evidence="22">The sequence shown here is derived from an EMBL/GenBank/DDBJ whole genome shotgun (WGS) entry which is preliminary data.</text>
</comment>
<feature type="compositionally biased region" description="Low complexity" evidence="19">
    <location>
        <begin position="735"/>
        <end position="762"/>
    </location>
</feature>
<evidence type="ECO:0000256" key="5">
    <source>
        <dbReference type="ARBA" id="ARBA00012643"/>
    </source>
</evidence>
<dbReference type="SFLD" id="SFLDS00003">
    <property type="entry name" value="Haloacid_Dehalogenase"/>
    <property type="match status" value="2"/>
</dbReference>
<feature type="region of interest" description="Disordered" evidence="19">
    <location>
        <begin position="1"/>
        <end position="63"/>
    </location>
</feature>
<evidence type="ECO:0000256" key="12">
    <source>
        <dbReference type="ARBA" id="ARBA00022801"/>
    </source>
</evidence>
<dbReference type="VEuPathDB" id="FungiDB:PC110_g12688"/>
<dbReference type="VEuPathDB" id="FungiDB:PC110_g11532"/>
<protein>
    <recommendedName>
        <fullName evidence="5">5'-nucleotidase</fullName>
        <ecNumber evidence="5">3.1.3.5</ecNumber>
    </recommendedName>
</protein>
<comment type="similarity">
    <text evidence="3">Belongs to the polycystin family.</text>
</comment>
<feature type="region of interest" description="Disordered" evidence="19">
    <location>
        <begin position="1454"/>
        <end position="1477"/>
    </location>
</feature>
<dbReference type="OrthoDB" id="444119at2759"/>
<evidence type="ECO:0000256" key="10">
    <source>
        <dbReference type="ARBA" id="ARBA00022741"/>
    </source>
</evidence>
<evidence type="ECO:0000256" key="15">
    <source>
        <dbReference type="ARBA" id="ARBA00022989"/>
    </source>
</evidence>
<evidence type="ECO:0000256" key="16">
    <source>
        <dbReference type="ARBA" id="ARBA00023136"/>
    </source>
</evidence>
<keyword evidence="12" id="KW-0378">Hydrolase</keyword>
<evidence type="ECO:0000256" key="14">
    <source>
        <dbReference type="ARBA" id="ARBA00022842"/>
    </source>
</evidence>
<dbReference type="PROSITE" id="PS00108">
    <property type="entry name" value="PROTEIN_KINASE_ST"/>
    <property type="match status" value="1"/>
</dbReference>
<dbReference type="Pfam" id="PF08016">
    <property type="entry name" value="PKD_channel"/>
    <property type="match status" value="1"/>
</dbReference>
<dbReference type="GO" id="GO:0004674">
    <property type="term" value="F:protein serine/threonine kinase activity"/>
    <property type="evidence" value="ECO:0007669"/>
    <property type="project" value="UniProtKB-KW"/>
</dbReference>
<evidence type="ECO:0000256" key="3">
    <source>
        <dbReference type="ARBA" id="ARBA00007200"/>
    </source>
</evidence>
<dbReference type="GO" id="GO:0000287">
    <property type="term" value="F:magnesium ion binding"/>
    <property type="evidence" value="ECO:0007669"/>
    <property type="project" value="InterPro"/>
</dbReference>
<dbReference type="InterPro" id="IPR008271">
    <property type="entry name" value="Ser/Thr_kinase_AS"/>
</dbReference>
<feature type="transmembrane region" description="Helical" evidence="20">
    <location>
        <begin position="559"/>
        <end position="584"/>
    </location>
</feature>
<keyword evidence="7" id="KW-0808">Transferase</keyword>
<sequence>MLRRHRVGDDSETDPGQDAKSEGSDAKSTELSLAAPTSPRSTTPDPHTSSVSADPATQVQRDDRIKRIVRNPVPFGSLVEALSYVMFLILFILATTVVEENTQAFYFANRLKSALVDQSFTVPAVTTTSSTSTTSPGTLQPTSFTAIRDQAQMWAFLQGPFADVVYGVAEESNTTTTSSETGSVIASSNRLLGGVRLRTLRVKAGSCPSLSQIPEYETIVPFCYGKFSSSVEETRGYGLILNSEDIVVSISYATARLFFNDLELNDVTKAYTHLQTCYSDCERICGEEFGVDKFRYTPQCTAQCAVQCFNGTLFRERLAELKTDRYLDLPTRALIVDFTVYNAYLQLFNIVEIVVEFPASGGAFVQLSDAVLRLFRYSSASTGRVVLEGFVVFYVFIQWWRMLKDMYRNGVKGFLTSSLWNVLTALHLVVFATTIAVRLYTIDLAYGTMSGKAAKAITSASLEEIPNLQGLATVLYAESVIESINAALVWIKLLQYTTVSKRMSLLLRMLGRAARDLAWFFVCFLVCICAFAQIGLLLFGLDAVAGELDYAGMADSHRVAGPVFYILYYLLLLLILVNVFLAILNDALLVADVKRFIAEFRNGNNGVNFTKVDPLIMLPKTGNKWPQQSETASRKLTRHVKRQVASELLEAEDRLRVSRRVELQQSQIENLRHTVDEDVATRLEALAESNRLKTKRMQDLEKTLGSIEKLCQQLVSDTACLRVDSDEEGEKARPSSRTASSRLSRAPSPAIGGRRKSSGGSKRGASIFLFGATAADSSPAPSTHALSYNDGHHGRAPRMIIGDPDAFARKMQKFVKDGPEQLLVIADFDRTLTPYYKPRSDPKKPLEPESSSHGLLMTSSVLSPEVAAAHQKLFARYYPVEISSTLSAEEKSPFMAKWWESTHSLLIEYKLSKDQVKAAVASGSLSFRQGFHSLFKLLHDQQVPTLVFSAGLYDVIHAALEKEFAAEQKRTDNIAAEDIPDEQKFTPDNVHVVSNMMRFDARGRIERFDGRVIHPLTKTAHALLDSPFWKECQLDKRRNVLLLGDSRGDVHMADGLDADEIICVGFLNLHVDEALEEYLELYDVVFTNDASLVPVQMLIEQITASNKKDQRDTIGKGTFGKVKLGLHMLTGEKVAVKILEKKRIVQAADVERVAREIKILKRNRHQNVIQLYEVIDSPDRIFLIMEHIDGGEMFEYIVAHHRIREPEAAFLFRQIVEGLAYLHSNEVTHRDLKPENLLLQSNRHNARQQQQQSTNSTLLVKIVDFGLSNTHDGGRLLRTACGSPCYAAPEMIQGRLYRGPIADMWSLGVVLFAMVCGFLPFEDSNTNMLYKKILSANYKMPTFLSANVQDLIRRILETDPEKRYTVDKILQHPWLAGVQNPDISGYDVGEGFVALSTAIANAKIDSKIPLFERMVVALASGTPILLLDQPHQQMLRPHGTLVGLGQHIDQVRVARSESSSSHRRPPGKPMMFVRDPGTTTNDFARKWKKISTERLDKLIVIADFDYTLTPAYKPTDDQALSSHSLLMESEALGPQAETVAREIFEKYFPIEQSATLTKEEKLPFMIEWWTKTHELMIQHGVSKSAVKKAVEESDITLREGFMEIFDLLARENVPTLIFSAGLYDVIHAVLDKEYAKTPAKTPPKNVHVISNMMRFDENDKVVGFDGTLIHSLNKNASALVKTAFWKQCQLEKRHNILLLGDSLGDANMANGLDFKEDEIVRIGFLNDGADEKLDQYLQRFDVVLTNDSSLLPVELLLHQIQQ</sequence>
<gene>
    <name evidence="22" type="ORF">JG687_00006933</name>
</gene>
<feature type="transmembrane region" description="Helical" evidence="20">
    <location>
        <begin position="420"/>
        <end position="440"/>
    </location>
</feature>
<dbReference type="GO" id="GO:0008253">
    <property type="term" value="F:5'-nucleotidase activity"/>
    <property type="evidence" value="ECO:0007669"/>
    <property type="project" value="UniProtKB-EC"/>
</dbReference>
<evidence type="ECO:0000256" key="20">
    <source>
        <dbReference type="SAM" id="Phobius"/>
    </source>
</evidence>
<dbReference type="Pfam" id="PF20519">
    <property type="entry name" value="Polycystin_dom"/>
    <property type="match status" value="2"/>
</dbReference>
<keyword evidence="18" id="KW-0175">Coiled coil</keyword>
<evidence type="ECO:0000256" key="4">
    <source>
        <dbReference type="ARBA" id="ARBA00008389"/>
    </source>
</evidence>
<evidence type="ECO:0000256" key="8">
    <source>
        <dbReference type="ARBA" id="ARBA00022692"/>
    </source>
</evidence>
<keyword evidence="13 17" id="KW-0067">ATP-binding</keyword>
<keyword evidence="8 20" id="KW-0812">Transmembrane</keyword>
<feature type="coiled-coil region" evidence="18">
    <location>
        <begin position="683"/>
        <end position="717"/>
    </location>
</feature>
<feature type="region of interest" description="Disordered" evidence="19">
    <location>
        <begin position="724"/>
        <end position="762"/>
    </location>
</feature>
<dbReference type="InterPro" id="IPR046791">
    <property type="entry name" value="Polycystin_dom"/>
</dbReference>
<dbReference type="GO" id="GO:0016020">
    <property type="term" value="C:membrane"/>
    <property type="evidence" value="ECO:0007669"/>
    <property type="project" value="UniProtKB-SubCell"/>
</dbReference>
<dbReference type="InterPro" id="IPR000719">
    <property type="entry name" value="Prot_kinase_dom"/>
</dbReference>
<evidence type="ECO:0000313" key="23">
    <source>
        <dbReference type="Proteomes" id="UP000688947"/>
    </source>
</evidence>
<evidence type="ECO:0000256" key="17">
    <source>
        <dbReference type="PROSITE-ProRule" id="PRU10141"/>
    </source>
</evidence>
<dbReference type="InterPro" id="IPR013122">
    <property type="entry name" value="PKD1_2_channel"/>
</dbReference>
<feature type="transmembrane region" description="Helical" evidence="20">
    <location>
        <begin position="382"/>
        <end position="400"/>
    </location>
</feature>
<feature type="transmembrane region" description="Helical" evidence="20">
    <location>
        <begin position="81"/>
        <end position="98"/>
    </location>
</feature>
<dbReference type="PROSITE" id="PS50011">
    <property type="entry name" value="PROTEIN_KINASE_DOM"/>
    <property type="match status" value="1"/>
</dbReference>
<dbReference type="Pfam" id="PF05822">
    <property type="entry name" value="UMPH-1"/>
    <property type="match status" value="2"/>
</dbReference>
<dbReference type="InterPro" id="IPR006434">
    <property type="entry name" value="Pyrimidine_nucleotidase_eu"/>
</dbReference>
<dbReference type="FunFam" id="1.10.510.10:FF:000571">
    <property type="entry name" value="Maternal embryonic leucine zipper kinase"/>
    <property type="match status" value="1"/>
</dbReference>
<dbReference type="EMBL" id="JAENGZ010000293">
    <property type="protein sequence ID" value="KAG6962811.1"/>
    <property type="molecule type" value="Genomic_DNA"/>
</dbReference>
<evidence type="ECO:0000256" key="18">
    <source>
        <dbReference type="SAM" id="Coils"/>
    </source>
</evidence>
<comment type="subcellular location">
    <subcellularLocation>
        <location evidence="2">Membrane</location>
        <topology evidence="2">Multi-pass membrane protein</topology>
    </subcellularLocation>
</comment>
<keyword evidence="15 20" id="KW-1133">Transmembrane helix</keyword>
<evidence type="ECO:0000259" key="21">
    <source>
        <dbReference type="PROSITE" id="PS50011"/>
    </source>
</evidence>
<feature type="binding site" evidence="17">
    <location>
        <position position="1137"/>
    </location>
    <ligand>
        <name>ATP</name>
        <dbReference type="ChEBI" id="CHEBI:30616"/>
    </ligand>
</feature>
<keyword evidence="11" id="KW-0418">Kinase</keyword>
<accession>A0A8T1ULG4</accession>
<evidence type="ECO:0000313" key="22">
    <source>
        <dbReference type="EMBL" id="KAG6962811.1"/>
    </source>
</evidence>
<dbReference type="SMART" id="SM00220">
    <property type="entry name" value="S_TKc"/>
    <property type="match status" value="1"/>
</dbReference>
<dbReference type="SFLD" id="SFLDG01128">
    <property type="entry name" value="C1.4:_5'-Nucleotidase_Like"/>
    <property type="match status" value="2"/>
</dbReference>
<dbReference type="Proteomes" id="UP000688947">
    <property type="component" value="Unassembled WGS sequence"/>
</dbReference>
<evidence type="ECO:0000256" key="11">
    <source>
        <dbReference type="ARBA" id="ARBA00022777"/>
    </source>
</evidence>
<evidence type="ECO:0000256" key="2">
    <source>
        <dbReference type="ARBA" id="ARBA00004141"/>
    </source>
</evidence>
<evidence type="ECO:0000256" key="19">
    <source>
        <dbReference type="SAM" id="MobiDB-lite"/>
    </source>
</evidence>
<name>A0A8T1ULG4_9STRA</name>
<comment type="catalytic activity">
    <reaction evidence="1">
        <text>a ribonucleoside 5'-phosphate + H2O = a ribonucleoside + phosphate</text>
        <dbReference type="Rhea" id="RHEA:12484"/>
        <dbReference type="ChEBI" id="CHEBI:15377"/>
        <dbReference type="ChEBI" id="CHEBI:18254"/>
        <dbReference type="ChEBI" id="CHEBI:43474"/>
        <dbReference type="ChEBI" id="CHEBI:58043"/>
        <dbReference type="EC" id="3.1.3.5"/>
    </reaction>
</comment>